<dbReference type="InterPro" id="IPR000084">
    <property type="entry name" value="PE-PGRS_N"/>
</dbReference>
<gene>
    <name evidence="3" type="primary">PE6</name>
    <name evidence="3" type="ordered locus">MCAN_03371</name>
</gene>
<dbReference type="Proteomes" id="UP000008896">
    <property type="component" value="Chromosome"/>
</dbReference>
<evidence type="ECO:0000313" key="4">
    <source>
        <dbReference type="Proteomes" id="UP000008896"/>
    </source>
</evidence>
<feature type="non-terminal residue" evidence="3">
    <location>
        <position position="172"/>
    </location>
</feature>
<evidence type="ECO:0000259" key="2">
    <source>
        <dbReference type="Pfam" id="PF00934"/>
    </source>
</evidence>
<dbReference type="KEGG" id="mce:MCAN_03371"/>
<dbReference type="InterPro" id="IPR038332">
    <property type="entry name" value="PPE_sf"/>
</dbReference>
<feature type="domain" description="PE" evidence="2">
    <location>
        <begin position="70"/>
        <end position="126"/>
    </location>
</feature>
<dbReference type="AlphaFoldDB" id="A0AB72XIM1"/>
<proteinExistence type="predicted"/>
<dbReference type="Pfam" id="PF00934">
    <property type="entry name" value="PE"/>
    <property type="match status" value="1"/>
</dbReference>
<name>A0AB72XIM1_MYCCP</name>
<evidence type="ECO:0000313" key="3">
    <source>
        <dbReference type="EMBL" id="CCC42677.1"/>
    </source>
</evidence>
<dbReference type="SUPFAM" id="SSF140459">
    <property type="entry name" value="PE/PPE dimer-like"/>
    <property type="match status" value="1"/>
</dbReference>
<evidence type="ECO:0000256" key="1">
    <source>
        <dbReference type="SAM" id="MobiDB-lite"/>
    </source>
</evidence>
<reference evidence="3 4" key="1">
    <citation type="journal article" date="2012" name="PLoS Negl. Trop. Dis.">
        <title>The Genome of Mycobacterium Africanum West African 2 Reveals a Lineage-Specific Locus and Genome Erosion Common to the M. tuberculosis Complex.</title>
        <authorList>
            <person name="Bentley S.D."/>
            <person name="Comas I."/>
            <person name="Bryant J.M."/>
            <person name="Walker D."/>
            <person name="Smith N.H."/>
            <person name="Harris S.R."/>
            <person name="Thurston S."/>
            <person name="Gagneux S."/>
            <person name="Wood J."/>
            <person name="Antonio M."/>
            <person name="Quail M.A."/>
            <person name="Gehre F."/>
            <person name="Adegbola R.A."/>
            <person name="Parkhill J."/>
            <person name="de Jong B.C."/>
        </authorList>
    </citation>
    <scope>NUCLEOTIDE SEQUENCE [LARGE SCALE GENOMIC DNA]</scope>
    <source>
        <strain evidence="3 4">CIPT 140010059</strain>
    </source>
</reference>
<sequence length="172" mass="18272">MRSMGFLHRACRAPSSLPAPLMARPGRSVLARPAATPPGPLCATARPRPPQGNQPPASRISNFPPKRHKTRVLAAAEDEVSAAVAALISAHGRRHHSLNNQAAAFHGQFAQNLNVGAGSCASAETTADAPTQALLGPADRQRRQRRAVRQRLVRWAAHPGRATRGSVTTDNN</sequence>
<reference evidence="3 4" key="2">
    <citation type="journal article" date="2013" name="Nat. Genet.">
        <title>Genomic analysis of smooth tubercle bacilli provides insights into ancestry and pathoadaptation of Mycobacterium tuberculosis.</title>
        <authorList>
            <person name="Supply P."/>
            <person name="Marceau M."/>
            <person name="Mangenot S."/>
            <person name="Roche D."/>
            <person name="Rouanet C."/>
            <person name="Khanna V."/>
            <person name="Majlessi L."/>
            <person name="Criscuolo A."/>
            <person name="Tap J."/>
            <person name="Pawlik A."/>
            <person name="Fiette L."/>
            <person name="Orgeur M."/>
            <person name="Fabre M."/>
            <person name="Parmentier C."/>
            <person name="Frigui W."/>
            <person name="Simeone R."/>
            <person name="Boritsch E.C."/>
            <person name="Debrie A.S."/>
            <person name="Willery E."/>
            <person name="Walker D."/>
            <person name="Quail M.A."/>
            <person name="Ma L."/>
            <person name="Bouchier C."/>
            <person name="Salvignol G."/>
            <person name="Sayes F."/>
            <person name="Cascioferro A."/>
            <person name="Seemann T."/>
            <person name="Barbe V."/>
            <person name="Locht C."/>
            <person name="Gutierrez M.C."/>
            <person name="Leclerc C."/>
            <person name="Bentley S.D."/>
            <person name="Stinear T.P."/>
            <person name="Brisse S."/>
            <person name="Medigue C."/>
            <person name="Parkhill J."/>
            <person name="Cruveiller S."/>
            <person name="Brosch R."/>
        </authorList>
    </citation>
    <scope>NUCLEOTIDE SEQUENCE [LARGE SCALE GENOMIC DNA]</scope>
    <source>
        <strain evidence="3 4">CIPT 140010059</strain>
    </source>
</reference>
<organism evidence="3 4">
    <name type="scientific">Mycobacterium canettii (strain CIPT 140010059)</name>
    <dbReference type="NCBI Taxonomy" id="1048245"/>
    <lineage>
        <taxon>Bacteria</taxon>
        <taxon>Bacillati</taxon>
        <taxon>Actinomycetota</taxon>
        <taxon>Actinomycetes</taxon>
        <taxon>Mycobacteriales</taxon>
        <taxon>Mycobacteriaceae</taxon>
        <taxon>Mycobacterium</taxon>
        <taxon>Mycobacterium tuberculosis complex</taxon>
    </lineage>
</organism>
<protein>
    <submittedName>
        <fullName evidence="3">PE family protein</fullName>
    </submittedName>
</protein>
<dbReference type="Gene3D" id="1.10.287.850">
    <property type="entry name" value="HP0062-like domain"/>
    <property type="match status" value="1"/>
</dbReference>
<dbReference type="EMBL" id="HE572590">
    <property type="protein sequence ID" value="CCC42677.1"/>
    <property type="molecule type" value="Genomic_DNA"/>
</dbReference>
<accession>A0AB72XIM1</accession>
<feature type="region of interest" description="Disordered" evidence="1">
    <location>
        <begin position="34"/>
        <end position="64"/>
    </location>
</feature>